<proteinExistence type="predicted"/>
<organism evidence="2 3">
    <name type="scientific">Dorcoceras hygrometricum</name>
    <dbReference type="NCBI Taxonomy" id="472368"/>
    <lineage>
        <taxon>Eukaryota</taxon>
        <taxon>Viridiplantae</taxon>
        <taxon>Streptophyta</taxon>
        <taxon>Embryophyta</taxon>
        <taxon>Tracheophyta</taxon>
        <taxon>Spermatophyta</taxon>
        <taxon>Magnoliopsida</taxon>
        <taxon>eudicotyledons</taxon>
        <taxon>Gunneridae</taxon>
        <taxon>Pentapetalae</taxon>
        <taxon>asterids</taxon>
        <taxon>lamiids</taxon>
        <taxon>Lamiales</taxon>
        <taxon>Gesneriaceae</taxon>
        <taxon>Didymocarpoideae</taxon>
        <taxon>Trichosporeae</taxon>
        <taxon>Loxocarpinae</taxon>
        <taxon>Dorcoceras</taxon>
    </lineage>
</organism>
<evidence type="ECO:0000256" key="1">
    <source>
        <dbReference type="SAM" id="MobiDB-lite"/>
    </source>
</evidence>
<evidence type="ECO:0008006" key="4">
    <source>
        <dbReference type="Google" id="ProtNLM"/>
    </source>
</evidence>
<evidence type="ECO:0000313" key="3">
    <source>
        <dbReference type="Proteomes" id="UP000250235"/>
    </source>
</evidence>
<feature type="compositionally biased region" description="Acidic residues" evidence="1">
    <location>
        <begin position="353"/>
        <end position="362"/>
    </location>
</feature>
<protein>
    <recommendedName>
        <fullName evidence="4">Dystroglycan-like</fullName>
    </recommendedName>
</protein>
<reference evidence="2 3" key="1">
    <citation type="journal article" date="2015" name="Proc. Natl. Acad. Sci. U.S.A.">
        <title>The resurrection genome of Boea hygrometrica: A blueprint for survival of dehydration.</title>
        <authorList>
            <person name="Xiao L."/>
            <person name="Yang G."/>
            <person name="Zhang L."/>
            <person name="Yang X."/>
            <person name="Zhao S."/>
            <person name="Ji Z."/>
            <person name="Zhou Q."/>
            <person name="Hu M."/>
            <person name="Wang Y."/>
            <person name="Chen M."/>
            <person name="Xu Y."/>
            <person name="Jin H."/>
            <person name="Xiao X."/>
            <person name="Hu G."/>
            <person name="Bao F."/>
            <person name="Hu Y."/>
            <person name="Wan P."/>
            <person name="Li L."/>
            <person name="Deng X."/>
            <person name="Kuang T."/>
            <person name="Xiang C."/>
            <person name="Zhu J.K."/>
            <person name="Oliver M.J."/>
            <person name="He Y."/>
        </authorList>
    </citation>
    <scope>NUCLEOTIDE SEQUENCE [LARGE SCALE GENOMIC DNA]</scope>
    <source>
        <strain evidence="3">cv. XS01</strain>
    </source>
</reference>
<feature type="region of interest" description="Disordered" evidence="1">
    <location>
        <begin position="350"/>
        <end position="380"/>
    </location>
</feature>
<dbReference type="EMBL" id="KV019689">
    <property type="protein sequence ID" value="KZV15628.1"/>
    <property type="molecule type" value="Genomic_DNA"/>
</dbReference>
<sequence>MASSLIENAIQINFDSVLGISDNDGMVNMFKALEASGLRGFLGCPSTLYERELDQFLDTAIVQEGDITCSVSGKYVAISESRFVGVFGLPTKGLTDISAVPKDLVYDARSIFSQSGEPVSFSCKKRLLKYEYLLLNDILAKSLTVKAGSFDAVTHERFLMMTAIHFGIKVNWSKILFEVLKDMVDKTIKRAKGFATQICVLLKGDPAVTLGDAMTFPQQKILSANTVSTYVATNKTIDSRGETVEPVTNIGEQMVQRSDEKESRIVGSAEDLTTLDFLVFTNEDERLIETDSDTEDMETDQNPKPLIIEEQRIETSMVQRSDEKESRIVGSAEDLTTLDFLVFTNEDERLIETDSDTEDMETDQNPKPLKSGENDETSGFLHPKSALATYILEEPIEETEQNQGTKIADCWWIRIRPPACYLADTCAWLQPVFQEPGASRLIAVVTSIRSTTRFETPSSDCTRSPDEISTIGSSTKKLGRNEIPAKLGGGGGGGGRERRGRGGAR</sequence>
<dbReference type="AlphaFoldDB" id="A0A2Z7A201"/>
<evidence type="ECO:0000313" key="2">
    <source>
        <dbReference type="EMBL" id="KZV15628.1"/>
    </source>
</evidence>
<name>A0A2Z7A201_9LAMI</name>
<gene>
    <name evidence="2" type="ORF">F511_40165</name>
</gene>
<dbReference type="Proteomes" id="UP000250235">
    <property type="component" value="Unassembled WGS sequence"/>
</dbReference>
<keyword evidence="3" id="KW-1185">Reference proteome</keyword>
<feature type="region of interest" description="Disordered" evidence="1">
    <location>
        <begin position="455"/>
        <end position="505"/>
    </location>
</feature>
<accession>A0A2Z7A201</accession>